<reference evidence="1 2" key="1">
    <citation type="submission" date="2020-04" db="EMBL/GenBank/DDBJ databases">
        <authorList>
            <person name="Basu S."/>
            <person name="Maruthanayagam V."/>
            <person name="Chakraborty S."/>
            <person name="Pramanik A."/>
            <person name="Mukherjee J."/>
            <person name="Brink B."/>
        </authorList>
    </citation>
    <scope>NUCLEOTIDE SEQUENCE [LARGE SCALE GENOMIC DNA]</scope>
    <source>
        <strain evidence="1 2">AP17</strain>
    </source>
</reference>
<sequence>MVFGSLYPFLAAIEPLPEAEILVVEGWLPDYALEAALAQFDRGNYRQLVTTGLPLARGSYLVEYRDFATLAAATLAAVGADRDRLVAVPGPAVMKDRTYASAVALREWSIATGTEVRAIDLISLGPHTRRSWLLFQLALSEIDVSVGAIAVEPMDYDPQRWWQSSAGVRSVISETIAYLYARFFQGTI</sequence>
<keyword evidence="2" id="KW-1185">Reference proteome</keyword>
<name>A0A6H1U3R5_9CYAN</name>
<evidence type="ECO:0000313" key="2">
    <source>
        <dbReference type="Proteomes" id="UP000500857"/>
    </source>
</evidence>
<accession>A0A6H1U3R5</accession>
<protein>
    <submittedName>
        <fullName evidence="1">Cytosine deaminase</fullName>
    </submittedName>
</protein>
<evidence type="ECO:0000313" key="1">
    <source>
        <dbReference type="EMBL" id="QIZ73528.1"/>
    </source>
</evidence>
<dbReference type="KEGG" id="oxy:HCG48_00910"/>
<proteinExistence type="predicted"/>
<dbReference type="EMBL" id="CP051167">
    <property type="protein sequence ID" value="QIZ73528.1"/>
    <property type="molecule type" value="Genomic_DNA"/>
</dbReference>
<dbReference type="AlphaFoldDB" id="A0A6H1U3R5"/>
<organism evidence="1 2">
    <name type="scientific">Oxynema aestuarii AP17</name>
    <dbReference type="NCBI Taxonomy" id="2064643"/>
    <lineage>
        <taxon>Bacteria</taxon>
        <taxon>Bacillati</taxon>
        <taxon>Cyanobacteriota</taxon>
        <taxon>Cyanophyceae</taxon>
        <taxon>Oscillatoriophycideae</taxon>
        <taxon>Oscillatoriales</taxon>
        <taxon>Oscillatoriaceae</taxon>
        <taxon>Oxynema</taxon>
        <taxon>Oxynema aestuarii</taxon>
    </lineage>
</organism>
<dbReference type="Proteomes" id="UP000500857">
    <property type="component" value="Chromosome"/>
</dbReference>
<gene>
    <name evidence="1" type="ORF">HCG48_00910</name>
</gene>